<gene>
    <name evidence="3" type="ORF">HID58_057832</name>
</gene>
<keyword evidence="1" id="KW-0378">Hydrolase</keyword>
<organism evidence="3 4">
    <name type="scientific">Brassica napus</name>
    <name type="common">Rape</name>
    <dbReference type="NCBI Taxonomy" id="3708"/>
    <lineage>
        <taxon>Eukaryota</taxon>
        <taxon>Viridiplantae</taxon>
        <taxon>Streptophyta</taxon>
        <taxon>Embryophyta</taxon>
        <taxon>Tracheophyta</taxon>
        <taxon>Spermatophyta</taxon>
        <taxon>Magnoliopsida</taxon>
        <taxon>eudicotyledons</taxon>
        <taxon>Gunneridae</taxon>
        <taxon>Pentapetalae</taxon>
        <taxon>rosids</taxon>
        <taxon>malvids</taxon>
        <taxon>Brassicales</taxon>
        <taxon>Brassicaceae</taxon>
        <taxon>Brassiceae</taxon>
        <taxon>Brassica</taxon>
    </lineage>
</organism>
<sequence length="161" mass="18664">MNHLGLYHLWHRSSCPSSSQASIVSGVVHLRHTASEALYNPDVSNVDLGPYSHWSLNFRRNSRFQRMQEEENDEEEKETKTSTTKKKKNKNKSKKKPQQTDPPTIPIVKFFPSGDFPEGEIQQYKDEFDYLCCFVFVVLDDKVPIQYSHPEQGLSNIPYTL</sequence>
<proteinExistence type="predicted"/>
<name>A0ABQ7XFA3_BRANA</name>
<dbReference type="Proteomes" id="UP000824890">
    <property type="component" value="Unassembled WGS sequence"/>
</dbReference>
<dbReference type="PANTHER" id="PTHR45777">
    <property type="entry name" value="METHIONINE AMINOPEPTIDASE 2"/>
    <property type="match status" value="1"/>
</dbReference>
<comment type="caution">
    <text evidence="3">The sequence shown here is derived from an EMBL/GenBank/DDBJ whole genome shotgun (WGS) entry which is preliminary data.</text>
</comment>
<dbReference type="InterPro" id="IPR050247">
    <property type="entry name" value="Met_Aminopeptidase_Type2"/>
</dbReference>
<evidence type="ECO:0000313" key="4">
    <source>
        <dbReference type="Proteomes" id="UP000824890"/>
    </source>
</evidence>
<accession>A0ABQ7XFA3</accession>
<evidence type="ECO:0000256" key="1">
    <source>
        <dbReference type="ARBA" id="ARBA00022801"/>
    </source>
</evidence>
<dbReference type="PANTHER" id="PTHR45777:SF2">
    <property type="entry name" value="METHIONINE AMINOPEPTIDASE 2"/>
    <property type="match status" value="1"/>
</dbReference>
<evidence type="ECO:0000256" key="2">
    <source>
        <dbReference type="SAM" id="MobiDB-lite"/>
    </source>
</evidence>
<feature type="region of interest" description="Disordered" evidence="2">
    <location>
        <begin position="65"/>
        <end position="112"/>
    </location>
</feature>
<reference evidence="3 4" key="1">
    <citation type="submission" date="2021-05" db="EMBL/GenBank/DDBJ databases">
        <title>Genome Assembly of Synthetic Allotetraploid Brassica napus Reveals Homoeologous Exchanges between Subgenomes.</title>
        <authorList>
            <person name="Davis J.T."/>
        </authorList>
    </citation>
    <scope>NUCLEOTIDE SEQUENCE [LARGE SCALE GENOMIC DNA]</scope>
    <source>
        <strain evidence="4">cv. Da-Ae</strain>
        <tissue evidence="3">Seedling</tissue>
    </source>
</reference>
<keyword evidence="4" id="KW-1185">Reference proteome</keyword>
<protein>
    <submittedName>
        <fullName evidence="3">Uncharacterized protein</fullName>
    </submittedName>
</protein>
<evidence type="ECO:0000313" key="3">
    <source>
        <dbReference type="EMBL" id="KAH0854632.1"/>
    </source>
</evidence>
<feature type="compositionally biased region" description="Basic residues" evidence="2">
    <location>
        <begin position="83"/>
        <end position="97"/>
    </location>
</feature>
<dbReference type="EMBL" id="JAGKQM010000340">
    <property type="protein sequence ID" value="KAH0854632.1"/>
    <property type="molecule type" value="Genomic_DNA"/>
</dbReference>